<evidence type="ECO:0000313" key="4">
    <source>
        <dbReference type="Proteomes" id="UP000033618"/>
    </source>
</evidence>
<dbReference type="Pfam" id="PF00300">
    <property type="entry name" value="His_Phos_1"/>
    <property type="match status" value="1"/>
</dbReference>
<dbReference type="Gene3D" id="3.40.50.1240">
    <property type="entry name" value="Phosphoglycerate mutase-like"/>
    <property type="match status" value="1"/>
</dbReference>
<dbReference type="GO" id="GO:0070297">
    <property type="term" value="P:regulation of phosphorelay signal transduction system"/>
    <property type="evidence" value="ECO:0007669"/>
    <property type="project" value="TreeGrafter"/>
</dbReference>
<dbReference type="GO" id="GO:0101006">
    <property type="term" value="F:protein histidine phosphatase activity"/>
    <property type="evidence" value="ECO:0007669"/>
    <property type="project" value="TreeGrafter"/>
</dbReference>
<dbReference type="SMART" id="SM00855">
    <property type="entry name" value="PGAM"/>
    <property type="match status" value="1"/>
</dbReference>
<keyword evidence="4" id="KW-1185">Reference proteome</keyword>
<name>A0A0F5K655_9BURK</name>
<feature type="active site" description="Proton donor/acceptor" evidence="1">
    <location>
        <position position="90"/>
    </location>
</feature>
<dbReference type="InterPro" id="IPR013078">
    <property type="entry name" value="His_Pase_superF_clade-1"/>
</dbReference>
<dbReference type="SUPFAM" id="SSF53254">
    <property type="entry name" value="Phosphoglycerate mutase-like"/>
    <property type="match status" value="1"/>
</dbReference>
<dbReference type="InterPro" id="IPR050275">
    <property type="entry name" value="PGM_Phosphatase"/>
</dbReference>
<feature type="binding site" evidence="2">
    <location>
        <begin position="24"/>
        <end position="25"/>
    </location>
    <ligand>
        <name>substrate</name>
    </ligand>
</feature>
<organism evidence="3 4">
    <name type="scientific">Robbsia andropogonis</name>
    <dbReference type="NCBI Taxonomy" id="28092"/>
    <lineage>
        <taxon>Bacteria</taxon>
        <taxon>Pseudomonadati</taxon>
        <taxon>Pseudomonadota</taxon>
        <taxon>Betaproteobacteria</taxon>
        <taxon>Burkholderiales</taxon>
        <taxon>Burkholderiaceae</taxon>
        <taxon>Robbsia</taxon>
    </lineage>
</organism>
<dbReference type="EMBL" id="LAQU01000001">
    <property type="protein sequence ID" value="KKB65440.1"/>
    <property type="molecule type" value="Genomic_DNA"/>
</dbReference>
<comment type="caution">
    <text evidence="3">The sequence shown here is derived from an EMBL/GenBank/DDBJ whole genome shotgun (WGS) entry which is preliminary data.</text>
</comment>
<feature type="active site" description="Tele-phosphohistidine intermediate" evidence="1">
    <location>
        <position position="12"/>
    </location>
</feature>
<feature type="binding site" evidence="2">
    <location>
        <position position="61"/>
    </location>
    <ligand>
        <name>substrate</name>
    </ligand>
</feature>
<evidence type="ECO:0000256" key="1">
    <source>
        <dbReference type="PIRSR" id="PIRSR613078-1"/>
    </source>
</evidence>
<dbReference type="PANTHER" id="PTHR48100:SF15">
    <property type="entry name" value="SEDOHEPTULOSE 1,7-BISPHOSPHATASE"/>
    <property type="match status" value="1"/>
</dbReference>
<accession>A0A0F5K655</accession>
<reference evidence="3 4" key="1">
    <citation type="submission" date="2015-03" db="EMBL/GenBank/DDBJ databases">
        <title>Draft Genome Sequence of Burkholderia andropogonis type strain ICMP2807, isolated from Sorghum bicolor.</title>
        <authorList>
            <person name="Lopes-Santos L."/>
            <person name="Castro D.B."/>
            <person name="Ottoboni L.M."/>
            <person name="Park D."/>
            <person name="Weirc B.S."/>
            <person name="Destefano S.A."/>
        </authorList>
    </citation>
    <scope>NUCLEOTIDE SEQUENCE [LARGE SCALE GENOMIC DNA]</scope>
    <source>
        <strain evidence="3 4">ICMP2807</strain>
    </source>
</reference>
<dbReference type="PANTHER" id="PTHR48100">
    <property type="entry name" value="BROAD-SPECIFICITY PHOSPHATASE YOR283W-RELATED"/>
    <property type="match status" value="1"/>
</dbReference>
<protein>
    <recommendedName>
        <fullName evidence="5">Phosphoglycerate mutase</fullName>
    </recommendedName>
</protein>
<dbReference type="InterPro" id="IPR029033">
    <property type="entry name" value="His_PPase_superfam"/>
</dbReference>
<dbReference type="PATRIC" id="fig|28092.6.peg.350"/>
<dbReference type="AlphaFoldDB" id="A0A0F5K655"/>
<evidence type="ECO:0000313" key="3">
    <source>
        <dbReference type="EMBL" id="KKB65440.1"/>
    </source>
</evidence>
<evidence type="ECO:0008006" key="5">
    <source>
        <dbReference type="Google" id="ProtNLM"/>
    </source>
</evidence>
<proteinExistence type="predicted"/>
<feature type="binding site" evidence="2">
    <location>
        <begin position="90"/>
        <end position="93"/>
    </location>
    <ligand>
        <name>substrate</name>
    </ligand>
</feature>
<gene>
    <name evidence="3" type="ORF">WM40_01515</name>
</gene>
<dbReference type="STRING" id="28092.WM40_01515"/>
<evidence type="ECO:0000256" key="2">
    <source>
        <dbReference type="PIRSR" id="PIRSR613078-2"/>
    </source>
</evidence>
<dbReference type="CDD" id="cd07067">
    <property type="entry name" value="HP_PGM_like"/>
    <property type="match status" value="1"/>
</dbReference>
<sequence>MPSHAEIWLIRHGETAWSKSGQHTGRTDVPLTETGREQAMALRPALADVDFQAVWYSPLSRARETCMLSGILGPNGAAARECLAQPDVQEWDYGIYEGRTTADIRRSEPDWAVWESPMPDGESLHDIAVRAHRTADGLRAALSSTRNQSDRPRIAVFSHGHFLRVLAGTWIGDARLGRHLTLDTATISVLGFDRETPAIRRWNWRASL</sequence>
<dbReference type="Proteomes" id="UP000033618">
    <property type="component" value="Unassembled WGS sequence"/>
</dbReference>